<organism evidence="1 2">
    <name type="scientific">Cryobacterium suzukii</name>
    <dbReference type="NCBI Taxonomy" id="1259198"/>
    <lineage>
        <taxon>Bacteria</taxon>
        <taxon>Bacillati</taxon>
        <taxon>Actinomycetota</taxon>
        <taxon>Actinomycetes</taxon>
        <taxon>Micrococcales</taxon>
        <taxon>Microbacteriaceae</taxon>
        <taxon>Cryobacterium</taxon>
    </lineage>
</organism>
<proteinExistence type="predicted"/>
<sequence>MFSPLFRSWVDRAANTIEYDSDDAAVVIADGGGEIRFYIRGGDGDAFALTRAERSEVERFVMSSGDLTDIERVLSVELGGYVREREGLAGLHIPGRVGEYAVGVAAREEDGLVSLLVGQRGPIRFVKLGPYRLQPDVQFSYFADASVTEIIESAASLSGGPLFSTW</sequence>
<comment type="caution">
    <text evidence="1">The sequence shown here is derived from an EMBL/GenBank/DDBJ whole genome shotgun (WGS) entry which is preliminary data.</text>
</comment>
<dbReference type="Proteomes" id="UP000298170">
    <property type="component" value="Unassembled WGS sequence"/>
</dbReference>
<dbReference type="EMBL" id="SOHJ01000004">
    <property type="protein sequence ID" value="TFD61598.1"/>
    <property type="molecule type" value="Genomic_DNA"/>
</dbReference>
<name>A0A4R9AGM2_9MICO</name>
<dbReference type="OrthoDB" id="5060023at2"/>
<dbReference type="AlphaFoldDB" id="A0A4R9AGM2"/>
<dbReference type="InterPro" id="IPR028953">
    <property type="entry name" value="Imm_IFT-like"/>
</dbReference>
<protein>
    <submittedName>
        <fullName evidence="1">Uncharacterized protein</fullName>
    </submittedName>
</protein>
<reference evidence="1 2" key="1">
    <citation type="submission" date="2019-03" db="EMBL/GenBank/DDBJ databases">
        <title>Genomics of glacier-inhabiting Cryobacterium strains.</title>
        <authorList>
            <person name="Liu Q."/>
            <person name="Xin Y.-H."/>
        </authorList>
    </citation>
    <scope>NUCLEOTIDE SEQUENCE [LARGE SCALE GENOMIC DNA]</scope>
    <source>
        <strain evidence="1 2">Sr39</strain>
    </source>
</reference>
<accession>A0A4R9AGM2</accession>
<keyword evidence="2" id="KW-1185">Reference proteome</keyword>
<dbReference type="Pfam" id="PF15598">
    <property type="entry name" value="Imm61"/>
    <property type="match status" value="1"/>
</dbReference>
<evidence type="ECO:0000313" key="1">
    <source>
        <dbReference type="EMBL" id="TFD61598.1"/>
    </source>
</evidence>
<evidence type="ECO:0000313" key="2">
    <source>
        <dbReference type="Proteomes" id="UP000298170"/>
    </source>
</evidence>
<gene>
    <name evidence="1" type="ORF">E3T39_06040</name>
</gene>